<sequence length="298" mass="31657">MELVQRGRRLGRSDFEAPTSRLRGKRIGLAILFAIAAGSGHAESPDAGGWKFAIAPYLWLPNVSGAFSFSGNSSTGGGRLDLGTGPDSYLQNLQFLLMVQAEASKGDWAIIADGAYLDFSHQQTTLNTVGAGSGAVVGIPRELATSTSSSLSGGLFGLAAAYTALRSQWGTVEPLGGLRYLNLSASANWTLSATFTQQGATLATQGSLSQTANIWDGIIGVRGRLRLGNLDRWYVPYYVDVGTGSSRYTVQASGGAAYAASWGDVQLTYRYLTYQLRSGDLVQRLTLKGPMLSVAFRF</sequence>
<dbReference type="RefSeq" id="WP_017512578.1">
    <property type="nucleotide sequence ID" value="NZ_CP037900.1"/>
</dbReference>
<protein>
    <submittedName>
        <fullName evidence="1">Uncharacterized protein</fullName>
    </submittedName>
</protein>
<name>A0A482IQ66_9BURK</name>
<accession>A0A482IQ66</accession>
<dbReference type="OrthoDB" id="6555107at2"/>
<dbReference type="Proteomes" id="UP000253772">
    <property type="component" value="Chromosome c1"/>
</dbReference>
<dbReference type="EMBL" id="CP037900">
    <property type="protein sequence ID" value="QBP10062.1"/>
    <property type="molecule type" value="Genomic_DNA"/>
</dbReference>
<organism evidence="1 2">
    <name type="scientific">Cupriavidus metallidurans</name>
    <dbReference type="NCBI Taxonomy" id="119219"/>
    <lineage>
        <taxon>Bacteria</taxon>
        <taxon>Pseudomonadati</taxon>
        <taxon>Pseudomonadota</taxon>
        <taxon>Betaproteobacteria</taxon>
        <taxon>Burkholderiales</taxon>
        <taxon>Burkholderiaceae</taxon>
        <taxon>Cupriavidus</taxon>
    </lineage>
</organism>
<proteinExistence type="predicted"/>
<gene>
    <name evidence="1" type="ORF">DDF84_009985</name>
</gene>
<dbReference type="AlphaFoldDB" id="A0A482IQ66"/>
<evidence type="ECO:0000313" key="2">
    <source>
        <dbReference type="Proteomes" id="UP000253772"/>
    </source>
</evidence>
<reference evidence="1 2" key="1">
    <citation type="submission" date="2019-03" db="EMBL/GenBank/DDBJ databases">
        <title>Comparative insights into the high quality Complete genome sequence of highly metal resistant Cupriavidus metallidurans strain BS1 isolated from a gold-copper mine.</title>
        <authorList>
            <person name="Mazhar H.S."/>
            <person name="Rensing C."/>
        </authorList>
    </citation>
    <scope>NUCLEOTIDE SEQUENCE [LARGE SCALE GENOMIC DNA]</scope>
    <source>
        <strain evidence="1 2">BS1</strain>
    </source>
</reference>
<evidence type="ECO:0000313" key="1">
    <source>
        <dbReference type="EMBL" id="QBP10062.1"/>
    </source>
</evidence>